<evidence type="ECO:0000256" key="5">
    <source>
        <dbReference type="ARBA" id="ARBA00022729"/>
    </source>
</evidence>
<sequence>MKLVKSLLLGSAAGIAAVAGAHAADLPSRKAAPVEYVRVCSAYGAGFFYIPGTDTCLRVGGRVRAEYSVGDRFGEGADAYGTRARGRLNIDARTATAYGTLRTFFRYELSNNSGNYVGGGNFNPGINLPGQARNTSPATTDILDLAFIQFGPITAGRAQSFFDFYANDYTFTVVRTADARLNLLAYTATFGSGFSGTISLEDRASTVVPGLGLRENPVISPAGVGSRILGQDFPDLVASLRVDQGWGSAQLSGALSQRNISNTGPGFTSSNDELGFAVQAGVKINLPMLAAGDVLFLQAAYADGALGYLGWFSQFGSGRQLTATPATQLTIGDFGVDGFGNVRSATGFSLLAALRHFWTPQLRSEFAVSYSELQLDYVVAGQTVPGIVARPLDPKEAIVAASLIWSPVSGLDIGVEVLYSRTELRQPVLAANNAGTRVPLAAGGRLVKSDDAFAGRLRIQRDF</sequence>
<evidence type="ECO:0000256" key="3">
    <source>
        <dbReference type="ARBA" id="ARBA00022452"/>
    </source>
</evidence>
<comment type="function">
    <text evidence="10">Forms passive diffusion pores that allow small molecular weight hydrophilic materials across the outer membrane.</text>
</comment>
<evidence type="ECO:0000256" key="1">
    <source>
        <dbReference type="ARBA" id="ARBA00009521"/>
    </source>
</evidence>
<evidence type="ECO:0000256" key="6">
    <source>
        <dbReference type="ARBA" id="ARBA00023065"/>
    </source>
</evidence>
<dbReference type="Proteomes" id="UP001596060">
    <property type="component" value="Unassembled WGS sequence"/>
</dbReference>
<proteinExistence type="inferred from homology"/>
<keyword evidence="6 10" id="KW-0406">Ion transport</keyword>
<dbReference type="EMBL" id="JBHSLU010000033">
    <property type="protein sequence ID" value="MFC5506072.1"/>
    <property type="molecule type" value="Genomic_DNA"/>
</dbReference>
<feature type="signal peptide" evidence="10">
    <location>
        <begin position="1"/>
        <end position="23"/>
    </location>
</feature>
<accession>A0ABW0P2Z7</accession>
<comment type="caution">
    <text evidence="11">The sequence shown here is derived from an EMBL/GenBank/DDBJ whole genome shotgun (WGS) entry which is preliminary data.</text>
</comment>
<evidence type="ECO:0000256" key="10">
    <source>
        <dbReference type="RuleBase" id="RU364005"/>
    </source>
</evidence>
<dbReference type="InterPro" id="IPR003684">
    <property type="entry name" value="Porin_alphabac"/>
</dbReference>
<reference evidence="12" key="1">
    <citation type="journal article" date="2019" name="Int. J. Syst. Evol. Microbiol.">
        <title>The Global Catalogue of Microorganisms (GCM) 10K type strain sequencing project: providing services to taxonomists for standard genome sequencing and annotation.</title>
        <authorList>
            <consortium name="The Broad Institute Genomics Platform"/>
            <consortium name="The Broad Institute Genome Sequencing Center for Infectious Disease"/>
            <person name="Wu L."/>
            <person name="Ma J."/>
        </authorList>
    </citation>
    <scope>NUCLEOTIDE SEQUENCE [LARGE SCALE GENOMIC DNA]</scope>
    <source>
        <strain evidence="12">CCUG 43117</strain>
    </source>
</reference>
<keyword evidence="5 10" id="KW-0732">Signal</keyword>
<dbReference type="Pfam" id="PF02530">
    <property type="entry name" value="Porin_2"/>
    <property type="match status" value="1"/>
</dbReference>
<keyword evidence="2 10" id="KW-0813">Transport</keyword>
<gene>
    <name evidence="11" type="ORF">ACFPN9_12470</name>
</gene>
<evidence type="ECO:0000256" key="8">
    <source>
        <dbReference type="ARBA" id="ARBA00023136"/>
    </source>
</evidence>
<keyword evidence="3 10" id="KW-1134">Transmembrane beta strand</keyword>
<evidence type="ECO:0000313" key="12">
    <source>
        <dbReference type="Proteomes" id="UP001596060"/>
    </source>
</evidence>
<keyword evidence="9 10" id="KW-0998">Cell outer membrane</keyword>
<organism evidence="11 12">
    <name type="scientific">Bosea massiliensis</name>
    <dbReference type="NCBI Taxonomy" id="151419"/>
    <lineage>
        <taxon>Bacteria</taxon>
        <taxon>Pseudomonadati</taxon>
        <taxon>Pseudomonadota</taxon>
        <taxon>Alphaproteobacteria</taxon>
        <taxon>Hyphomicrobiales</taxon>
        <taxon>Boseaceae</taxon>
        <taxon>Bosea</taxon>
    </lineage>
</organism>
<comment type="subcellular location">
    <subcellularLocation>
        <location evidence="10">Cell outer membrane</location>
        <topology evidence="10">Multi-pass membrane protein</topology>
    </subcellularLocation>
</comment>
<evidence type="ECO:0000256" key="7">
    <source>
        <dbReference type="ARBA" id="ARBA00023114"/>
    </source>
</evidence>
<keyword evidence="7 10" id="KW-0626">Porin</keyword>
<comment type="domain">
    <text evidence="10">Consists of 16-stranded beta-barrel sheets, with large surface-exposed loops, that form a transmembrane pore at the center of each barrel. The pore is partially ocluded by a peptide loop that folds into the pore lumen.</text>
</comment>
<name>A0ABW0P2Z7_9HYPH</name>
<evidence type="ECO:0000256" key="2">
    <source>
        <dbReference type="ARBA" id="ARBA00022448"/>
    </source>
</evidence>
<evidence type="ECO:0000256" key="4">
    <source>
        <dbReference type="ARBA" id="ARBA00022692"/>
    </source>
</evidence>
<evidence type="ECO:0000313" key="11">
    <source>
        <dbReference type="EMBL" id="MFC5506072.1"/>
    </source>
</evidence>
<evidence type="ECO:0000256" key="9">
    <source>
        <dbReference type="ARBA" id="ARBA00023237"/>
    </source>
</evidence>
<feature type="chain" id="PRO_5044950771" description="Porin" evidence="10">
    <location>
        <begin position="24"/>
        <end position="463"/>
    </location>
</feature>
<dbReference type="RefSeq" id="WP_377817134.1">
    <property type="nucleotide sequence ID" value="NZ_JBHSLU010000033.1"/>
</dbReference>
<keyword evidence="4 10" id="KW-0812">Transmembrane</keyword>
<keyword evidence="8 10" id="KW-0472">Membrane</keyword>
<protein>
    <recommendedName>
        <fullName evidence="10">Porin</fullName>
    </recommendedName>
</protein>
<comment type="similarity">
    <text evidence="1 10">Belongs to the alphaproteobacteria porin family.</text>
</comment>
<keyword evidence="12" id="KW-1185">Reference proteome</keyword>